<gene>
    <name evidence="3" type="ORF">NKR23_g12544</name>
</gene>
<sequence>MTLGTVAKYGNVSQILQALLVTKQLPSPMATRHMTSQPKQRATVEQLAADPVQSIQLSDRPVIQDRVAGLIRKCLAKACYHGTPMTEAEVSLQRCSDLMAKHDVTWGRTTAAVSNAQKPAYSTVAITAAEPAGRAVNLAFTGCLARTIATFFECKCSRSRPLQWKFSGRPGNTAAAAMAFEVSYNLALAWSMSRKSGERRSYCLGLAHGLFARAERERAERQTELNLVDQVDRQCGRQKEIRGLIELAGTLEVDGLHLRHNLHALTRRSMRYHRLMIERLAHAEEFGEEDINWSYHQHCQLLLARKHLNWLLYDLRRRRKIVLRRVSAMKSENDAELATILDQERRSEPEQNAIDRLQQEVRTTGASDLASLTYHRASQGALPRGVSKATGKAGRTASTLT</sequence>
<accession>A0AA38RDR3</accession>
<evidence type="ECO:0000313" key="4">
    <source>
        <dbReference type="Proteomes" id="UP001174694"/>
    </source>
</evidence>
<name>A0AA38RDR3_9PEZI</name>
<organism evidence="3 4">
    <name type="scientific">Pleurostoma richardsiae</name>
    <dbReference type="NCBI Taxonomy" id="41990"/>
    <lineage>
        <taxon>Eukaryota</taxon>
        <taxon>Fungi</taxon>
        <taxon>Dikarya</taxon>
        <taxon>Ascomycota</taxon>
        <taxon>Pezizomycotina</taxon>
        <taxon>Sordariomycetes</taxon>
        <taxon>Sordariomycetidae</taxon>
        <taxon>Calosphaeriales</taxon>
        <taxon>Pleurostomataceae</taxon>
        <taxon>Pleurostoma</taxon>
    </lineage>
</organism>
<feature type="non-terminal residue" evidence="3">
    <location>
        <position position="401"/>
    </location>
</feature>
<dbReference type="InterPro" id="IPR055592">
    <property type="entry name" value="DUF7168"/>
</dbReference>
<feature type="region of interest" description="Disordered" evidence="1">
    <location>
        <begin position="380"/>
        <end position="401"/>
    </location>
</feature>
<dbReference type="EMBL" id="JANBVO010000212">
    <property type="protein sequence ID" value="KAJ9129392.1"/>
    <property type="molecule type" value="Genomic_DNA"/>
</dbReference>
<evidence type="ECO:0000256" key="1">
    <source>
        <dbReference type="SAM" id="MobiDB-lite"/>
    </source>
</evidence>
<reference evidence="3" key="1">
    <citation type="submission" date="2022-07" db="EMBL/GenBank/DDBJ databases">
        <title>Fungi with potential for degradation of polypropylene.</title>
        <authorList>
            <person name="Gostincar C."/>
        </authorList>
    </citation>
    <scope>NUCLEOTIDE SEQUENCE</scope>
    <source>
        <strain evidence="3">EXF-13308</strain>
    </source>
</reference>
<proteinExistence type="predicted"/>
<dbReference type="Proteomes" id="UP001174694">
    <property type="component" value="Unassembled WGS sequence"/>
</dbReference>
<dbReference type="AlphaFoldDB" id="A0AA38RDR3"/>
<evidence type="ECO:0000259" key="2">
    <source>
        <dbReference type="Pfam" id="PF23771"/>
    </source>
</evidence>
<comment type="caution">
    <text evidence="3">The sequence shown here is derived from an EMBL/GenBank/DDBJ whole genome shotgun (WGS) entry which is preliminary data.</text>
</comment>
<feature type="domain" description="DUF7168" evidence="2">
    <location>
        <begin position="140"/>
        <end position="228"/>
    </location>
</feature>
<keyword evidence="4" id="KW-1185">Reference proteome</keyword>
<dbReference type="Pfam" id="PF23771">
    <property type="entry name" value="DUF7168"/>
    <property type="match status" value="1"/>
</dbReference>
<protein>
    <recommendedName>
        <fullName evidence="2">DUF7168 domain-containing protein</fullName>
    </recommendedName>
</protein>
<evidence type="ECO:0000313" key="3">
    <source>
        <dbReference type="EMBL" id="KAJ9129392.1"/>
    </source>
</evidence>